<feature type="compositionally biased region" description="Polar residues" evidence="1">
    <location>
        <begin position="28"/>
        <end position="50"/>
    </location>
</feature>
<evidence type="ECO:0000313" key="2">
    <source>
        <dbReference type="Proteomes" id="UP001652741"/>
    </source>
</evidence>
<feature type="compositionally biased region" description="Basic and acidic residues" evidence="1">
    <location>
        <begin position="180"/>
        <end position="193"/>
    </location>
</feature>
<name>A0A1S3MHU9_SALSA</name>
<feature type="compositionally biased region" description="Pro residues" evidence="1">
    <location>
        <begin position="283"/>
        <end position="315"/>
    </location>
</feature>
<keyword evidence="2" id="KW-1185">Reference proteome</keyword>
<feature type="compositionally biased region" description="Basic and acidic residues" evidence="1">
    <location>
        <begin position="332"/>
        <end position="354"/>
    </location>
</feature>
<feature type="region of interest" description="Disordered" evidence="1">
    <location>
        <begin position="424"/>
        <end position="449"/>
    </location>
</feature>
<dbReference type="Proteomes" id="UP001652741">
    <property type="component" value="Chromosome ssa15"/>
</dbReference>
<feature type="compositionally biased region" description="Polar residues" evidence="1">
    <location>
        <begin position="88"/>
        <end position="98"/>
    </location>
</feature>
<dbReference type="OrthoDB" id="8962384at2759"/>
<organism evidence="2 3">
    <name type="scientific">Salmo salar</name>
    <name type="common">Atlantic salmon</name>
    <dbReference type="NCBI Taxonomy" id="8030"/>
    <lineage>
        <taxon>Eukaryota</taxon>
        <taxon>Metazoa</taxon>
        <taxon>Chordata</taxon>
        <taxon>Craniata</taxon>
        <taxon>Vertebrata</taxon>
        <taxon>Euteleostomi</taxon>
        <taxon>Actinopterygii</taxon>
        <taxon>Neopterygii</taxon>
        <taxon>Teleostei</taxon>
        <taxon>Protacanthopterygii</taxon>
        <taxon>Salmoniformes</taxon>
        <taxon>Salmonidae</taxon>
        <taxon>Salmoninae</taxon>
        <taxon>Salmo</taxon>
    </lineage>
</organism>
<dbReference type="RefSeq" id="XP_014002466.1">
    <property type="nucleotide sequence ID" value="XM_014146991.2"/>
</dbReference>
<feature type="region of interest" description="Disordered" evidence="1">
    <location>
        <begin position="1"/>
        <end position="356"/>
    </location>
</feature>
<feature type="compositionally biased region" description="Basic and acidic residues" evidence="1">
    <location>
        <begin position="142"/>
        <end position="155"/>
    </location>
</feature>
<reference evidence="3" key="1">
    <citation type="submission" date="2025-08" db="UniProtKB">
        <authorList>
            <consortium name="RefSeq"/>
        </authorList>
    </citation>
    <scope>IDENTIFICATION</scope>
</reference>
<feature type="compositionally biased region" description="Basic and acidic residues" evidence="1">
    <location>
        <begin position="1"/>
        <end position="18"/>
    </location>
</feature>
<protein>
    <submittedName>
        <fullName evidence="3">Fibrous sheath CABYR-binding protein isoform X1</fullName>
    </submittedName>
</protein>
<sequence>MGNEHSKNKAEQAPEKPLHGGLNGHAVSISSNGLENVTSEAAVEQNSMPTSLPPSEESGIVEADGSGLGPVVVEQKSAVKKVPEVEPETQNAKTQNTAEPELEPATQEKEEPKNSTQEKVNIFENLFKKKAKPQPTPNPDPALEKEEPIREKIVEEIESSAEDQKVPVAVTDGIQAEPLAEVKEDTETSKERPNPSPEAEEVKSPKIAEESSHIQENQEGESQTEDNPVMNFFKTLVTPIKKNKQETATPDVAKDQKEAQPTTTTAAQLVDATAKGGMLIPPAAAPAPAPAPAPAAAPAAAPAPPAAAAPAPAPPKMEVKAELAAQPVTNAPKEEPKGAAKEAEAAKPKSDRPFSRLFSRKALIGLKSKIKVKSTSGARAPAKPAAATVEPVEPQPVVEVQTVEPVEPQPVVEVQNVDFSKTATLEASATLEPPPPAPEDEKTPAASKASPFTSFSLFKTMAAVPKKEVPAPAAEAVAGPSVAKDEPKAPEDPAVDSKPVSGPSEVMENSPVLPKRLEKRNSIHLFFKNLGKRQSDAGVQTEPEKTK</sequence>
<evidence type="ECO:0000313" key="3">
    <source>
        <dbReference type="RefSeq" id="XP_014002466.1"/>
    </source>
</evidence>
<dbReference type="AlphaFoldDB" id="A0A1S3MHU9"/>
<feature type="region of interest" description="Disordered" evidence="1">
    <location>
        <begin position="466"/>
        <end position="517"/>
    </location>
</feature>
<accession>A0A1S3MHU9</accession>
<feature type="compositionally biased region" description="Basic and acidic residues" evidence="1">
    <location>
        <begin position="200"/>
        <end position="213"/>
    </location>
</feature>
<dbReference type="KEGG" id="sasa:106572634"/>
<feature type="compositionally biased region" description="Low complexity" evidence="1">
    <location>
        <begin position="470"/>
        <end position="482"/>
    </location>
</feature>
<dbReference type="GeneID" id="106572634"/>
<gene>
    <name evidence="3" type="primary">LOC106572634</name>
</gene>
<evidence type="ECO:0000256" key="1">
    <source>
        <dbReference type="SAM" id="MobiDB-lite"/>
    </source>
</evidence>
<proteinExistence type="predicted"/>